<comment type="similarity">
    <text evidence="1">Belongs to the eukaryotic ribosomal protein eS21 family.</text>
</comment>
<evidence type="ECO:0000256" key="2">
    <source>
        <dbReference type="ARBA" id="ARBA00022980"/>
    </source>
</evidence>
<name>A0A452R518_URSAM</name>
<reference evidence="4" key="2">
    <citation type="submission" date="2025-08" db="UniProtKB">
        <authorList>
            <consortium name="Ensembl"/>
        </authorList>
    </citation>
    <scope>IDENTIFICATION</scope>
</reference>
<reference evidence="5" key="1">
    <citation type="submission" date="2016-06" db="EMBL/GenBank/DDBJ databases">
        <title>De novo assembly and RNA-Seq shows season-dependent expression and editing in black bear kidneys.</title>
        <authorList>
            <person name="Korstanje R."/>
            <person name="Srivastava A."/>
            <person name="Sarsani V.K."/>
            <person name="Sheehan S.M."/>
            <person name="Seger R.L."/>
            <person name="Barter M.E."/>
            <person name="Lindqvist C."/>
            <person name="Brody L.C."/>
            <person name="Mullikin J.C."/>
        </authorList>
    </citation>
    <scope>NUCLEOTIDE SEQUENCE [LARGE SCALE GENOMIC DNA]</scope>
</reference>
<proteinExistence type="inferred from homology"/>
<dbReference type="GeneTree" id="ENSGT00390000017515"/>
<dbReference type="Pfam" id="PF01249">
    <property type="entry name" value="Ribosomal_S21e"/>
    <property type="match status" value="1"/>
</dbReference>
<dbReference type="PANTHER" id="PTHR10442">
    <property type="entry name" value="40S RIBOSOMAL PROTEIN S21"/>
    <property type="match status" value="1"/>
</dbReference>
<keyword evidence="2" id="KW-0689">Ribosomal protein</keyword>
<keyword evidence="3" id="KW-0687">Ribonucleoprotein</keyword>
<dbReference type="GO" id="GO:0003735">
    <property type="term" value="F:structural constituent of ribosome"/>
    <property type="evidence" value="ECO:0007669"/>
    <property type="project" value="InterPro"/>
</dbReference>
<dbReference type="Ensembl" id="ENSUAMT00000015210.1">
    <property type="protein sequence ID" value="ENSUAMP00000013563.1"/>
    <property type="gene ID" value="ENSUAMG00000010905.1"/>
</dbReference>
<dbReference type="InterPro" id="IPR038579">
    <property type="entry name" value="Ribosomal_eS21_sf"/>
</dbReference>
<dbReference type="GO" id="GO:0006412">
    <property type="term" value="P:translation"/>
    <property type="evidence" value="ECO:0007669"/>
    <property type="project" value="InterPro"/>
</dbReference>
<dbReference type="AlphaFoldDB" id="A0A452R518"/>
<dbReference type="GO" id="GO:0005840">
    <property type="term" value="C:ribosome"/>
    <property type="evidence" value="ECO:0007669"/>
    <property type="project" value="UniProtKB-KW"/>
</dbReference>
<reference evidence="4" key="3">
    <citation type="submission" date="2025-09" db="UniProtKB">
        <authorList>
            <consortium name="Ensembl"/>
        </authorList>
    </citation>
    <scope>IDENTIFICATION</scope>
</reference>
<dbReference type="STRING" id="9643.ENSUAMP00000013563"/>
<dbReference type="GO" id="GO:1990904">
    <property type="term" value="C:ribonucleoprotein complex"/>
    <property type="evidence" value="ECO:0007669"/>
    <property type="project" value="UniProtKB-KW"/>
</dbReference>
<sequence length="111" mass="12343">LQNLTHTLPFCACTQGSGGRRILDSGEFGDLYVPWKCSVSNHIICAKDHSSIQLNVAEVDKVTGSFNGPLKTYVICGAIHRLGDSHYYQESWEIYYKLPQYSLLASTVSTK</sequence>
<evidence type="ECO:0000313" key="5">
    <source>
        <dbReference type="Proteomes" id="UP000291022"/>
    </source>
</evidence>
<protein>
    <recommendedName>
        <fullName evidence="6">40S ribosomal protein S21</fullName>
    </recommendedName>
</protein>
<evidence type="ECO:0008006" key="6">
    <source>
        <dbReference type="Google" id="ProtNLM"/>
    </source>
</evidence>
<evidence type="ECO:0000256" key="1">
    <source>
        <dbReference type="ARBA" id="ARBA00010228"/>
    </source>
</evidence>
<evidence type="ECO:0000313" key="4">
    <source>
        <dbReference type="Ensembl" id="ENSUAMP00000013563.1"/>
    </source>
</evidence>
<dbReference type="InterPro" id="IPR001931">
    <property type="entry name" value="Ribosomal_eS21"/>
</dbReference>
<organism evidence="4 5">
    <name type="scientific">Ursus americanus</name>
    <name type="common">American black bear</name>
    <name type="synonym">Euarctos americanus</name>
    <dbReference type="NCBI Taxonomy" id="9643"/>
    <lineage>
        <taxon>Eukaryota</taxon>
        <taxon>Metazoa</taxon>
        <taxon>Chordata</taxon>
        <taxon>Craniata</taxon>
        <taxon>Vertebrata</taxon>
        <taxon>Euteleostomi</taxon>
        <taxon>Mammalia</taxon>
        <taxon>Eutheria</taxon>
        <taxon>Laurasiatheria</taxon>
        <taxon>Carnivora</taxon>
        <taxon>Caniformia</taxon>
        <taxon>Ursidae</taxon>
        <taxon>Ursus</taxon>
    </lineage>
</organism>
<keyword evidence="5" id="KW-1185">Reference proteome</keyword>
<accession>A0A452R518</accession>
<dbReference type="Gene3D" id="3.30.1230.20">
    <property type="match status" value="1"/>
</dbReference>
<dbReference type="Proteomes" id="UP000291022">
    <property type="component" value="Unassembled WGS sequence"/>
</dbReference>
<evidence type="ECO:0000256" key="3">
    <source>
        <dbReference type="ARBA" id="ARBA00023274"/>
    </source>
</evidence>